<name>A0A0S3T7L9_PHAAN</name>
<proteinExistence type="predicted"/>
<accession>A0A0S3T7L9</accession>
<protein>
    <submittedName>
        <fullName evidence="1">Uncharacterized protein</fullName>
    </submittedName>
</protein>
<reference evidence="1 2" key="1">
    <citation type="journal article" date="2015" name="Sci. Rep.">
        <title>The power of single molecule real-time sequencing technology in the de novo assembly of a eukaryotic genome.</title>
        <authorList>
            <person name="Sakai H."/>
            <person name="Naito K."/>
            <person name="Ogiso-Tanaka E."/>
            <person name="Takahashi Y."/>
            <person name="Iseki K."/>
            <person name="Muto C."/>
            <person name="Satou K."/>
            <person name="Teruya K."/>
            <person name="Shiroma A."/>
            <person name="Shimoji M."/>
            <person name="Hirano T."/>
            <person name="Itoh T."/>
            <person name="Kaga A."/>
            <person name="Tomooka N."/>
        </authorList>
    </citation>
    <scope>NUCLEOTIDE SEQUENCE [LARGE SCALE GENOMIC DNA]</scope>
    <source>
        <strain evidence="2">cv. Shumari</strain>
    </source>
</reference>
<organism evidence="1 2">
    <name type="scientific">Vigna angularis var. angularis</name>
    <dbReference type="NCBI Taxonomy" id="157739"/>
    <lineage>
        <taxon>Eukaryota</taxon>
        <taxon>Viridiplantae</taxon>
        <taxon>Streptophyta</taxon>
        <taxon>Embryophyta</taxon>
        <taxon>Tracheophyta</taxon>
        <taxon>Spermatophyta</taxon>
        <taxon>Magnoliopsida</taxon>
        <taxon>eudicotyledons</taxon>
        <taxon>Gunneridae</taxon>
        <taxon>Pentapetalae</taxon>
        <taxon>rosids</taxon>
        <taxon>fabids</taxon>
        <taxon>Fabales</taxon>
        <taxon>Fabaceae</taxon>
        <taxon>Papilionoideae</taxon>
        <taxon>50 kb inversion clade</taxon>
        <taxon>NPAAA clade</taxon>
        <taxon>indigoferoid/millettioid clade</taxon>
        <taxon>Phaseoleae</taxon>
        <taxon>Vigna</taxon>
    </lineage>
</organism>
<gene>
    <name evidence="1" type="primary">Vigan.11G005500</name>
    <name evidence="1" type="ORF">VIGAN_11005500</name>
</gene>
<evidence type="ECO:0000313" key="2">
    <source>
        <dbReference type="Proteomes" id="UP000291084"/>
    </source>
</evidence>
<dbReference type="EMBL" id="AP015044">
    <property type="protein sequence ID" value="BAU00916.1"/>
    <property type="molecule type" value="Genomic_DNA"/>
</dbReference>
<dbReference type="AlphaFoldDB" id="A0A0S3T7L9"/>
<keyword evidence="2" id="KW-1185">Reference proteome</keyword>
<evidence type="ECO:0000313" key="1">
    <source>
        <dbReference type="EMBL" id="BAU00916.1"/>
    </source>
</evidence>
<dbReference type="Proteomes" id="UP000291084">
    <property type="component" value="Chromosome 11"/>
</dbReference>
<sequence>MKERILKKKNKHLQEKLCKDRASILKEEVGKRAAARLCSGGRGAPRPAKKWAAADGGVKMSRVLGIYLASVGKCQLNYAGVKMSHVLGIYLASVGECQLNYAGVKMSRVLGIYLASVGKCQLNYASVKMSLVMSVYHIWRTFACRVSV</sequence>